<reference evidence="2" key="1">
    <citation type="journal article" date="2013" name="Stand. Genomic Sci.">
        <title>Complete genome sequence of Coriobacterium glomerans type strain (PW2(T)) from the midgut of Pyrrhocoris apterus L. (red soldier bug).</title>
        <authorList>
            <person name="Stackebrandt E."/>
            <person name="Zeytun A."/>
            <person name="Lapidus A."/>
            <person name="Nolan M."/>
            <person name="Lucas S."/>
            <person name="Hammon N."/>
            <person name="Deshpande S."/>
            <person name="Cheng J.F."/>
            <person name="Tapia R."/>
            <person name="Goodwin L.A."/>
            <person name="Pitluck S."/>
            <person name="Liolios K."/>
            <person name="Pagani I."/>
            <person name="Ivanova N."/>
            <person name="Mavromatis K."/>
            <person name="Mikhailova N."/>
            <person name="Huntemann M."/>
            <person name="Pati A."/>
            <person name="Chen A."/>
            <person name="Palaniappan K."/>
            <person name="Chang Y.J."/>
            <person name="Land M."/>
            <person name="Hauser L."/>
            <person name="Rohde M."/>
            <person name="Pukall R."/>
            <person name="Goker M."/>
            <person name="Detter J.C."/>
            <person name="Woyke T."/>
            <person name="Bristow J."/>
            <person name="Eisen J.A."/>
            <person name="Markowitz V."/>
            <person name="Hugenholtz P."/>
            <person name="Kyrpides N.C."/>
            <person name="Klenk H.P."/>
        </authorList>
    </citation>
    <scope>NUCLEOTIDE SEQUENCE</scope>
    <source>
        <strain evidence="2">ATCC 49209 / DSM 20642 / JCM 10262 / PW2</strain>
    </source>
</reference>
<dbReference type="HOGENOM" id="CLU_057546_0_0_11"/>
<dbReference type="OrthoDB" id="1188001at2"/>
<dbReference type="InterPro" id="IPR029021">
    <property type="entry name" value="Prot-tyrosine_phosphatase-like"/>
</dbReference>
<accession>F2N8T3</accession>
<sequence length="272" mass="30689">MTHSNDAQLPDYVELPARQGPAGREAYGWIDFSKLPNTRDLGGLIGADGRRVKSRLLLRSGALGFASDEDLDRLRDEYRLALVVDLRNDTERSEVPDPMDHFPEARYLQADILSKETLGITQEKATRQVAEMRRAVEERDSERFMALLYPQMLFSDSGMKGYREMFEAIIGTERGAALWHCYVGRDRCGLGSILIESALGVSMRDMETDYLATNRYAPVEMSRDTPASHTSFKSASDAVANEYGDYLGYIEHALKISKSGIADMRARFLERR</sequence>
<dbReference type="SUPFAM" id="SSF52799">
    <property type="entry name" value="(Phosphotyrosine protein) phosphatases II"/>
    <property type="match status" value="1"/>
</dbReference>
<evidence type="ECO:0000313" key="2">
    <source>
        <dbReference type="Proteomes" id="UP000006851"/>
    </source>
</evidence>
<gene>
    <name evidence="1" type="ordered locus">Corgl_1365</name>
</gene>
<name>F2N8T3_CORGP</name>
<evidence type="ECO:0000313" key="1">
    <source>
        <dbReference type="EMBL" id="AEB07466.1"/>
    </source>
</evidence>
<protein>
    <submittedName>
        <fullName evidence="1">Protein tyrosine/serine phosphatase</fullName>
    </submittedName>
</protein>
<dbReference type="InterPro" id="IPR026893">
    <property type="entry name" value="Tyr/Ser_Pase_IphP-type"/>
</dbReference>
<dbReference type="AlphaFoldDB" id="F2N8T3"/>
<dbReference type="Proteomes" id="UP000006851">
    <property type="component" value="Chromosome"/>
</dbReference>
<dbReference type="KEGG" id="cgo:Corgl_1365"/>
<dbReference type="EMBL" id="CP002628">
    <property type="protein sequence ID" value="AEB07466.1"/>
    <property type="molecule type" value="Genomic_DNA"/>
</dbReference>
<dbReference type="GO" id="GO:0004721">
    <property type="term" value="F:phosphoprotein phosphatase activity"/>
    <property type="evidence" value="ECO:0007669"/>
    <property type="project" value="InterPro"/>
</dbReference>
<dbReference type="STRING" id="700015.Corgl_1365"/>
<dbReference type="Gene3D" id="3.90.190.10">
    <property type="entry name" value="Protein tyrosine phosphatase superfamily"/>
    <property type="match status" value="1"/>
</dbReference>
<dbReference type="Pfam" id="PF13350">
    <property type="entry name" value="Y_phosphatase3"/>
    <property type="match status" value="1"/>
</dbReference>
<proteinExistence type="predicted"/>
<dbReference type="eggNOG" id="COG2365">
    <property type="taxonomic scope" value="Bacteria"/>
</dbReference>
<keyword evidence="2" id="KW-1185">Reference proteome</keyword>
<dbReference type="RefSeq" id="WP_013709208.1">
    <property type="nucleotide sequence ID" value="NC_015389.1"/>
</dbReference>
<organism evidence="1 2">
    <name type="scientific">Coriobacterium glomerans (strain ATCC 49209 / DSM 20642 / JCM 10262 / PW2)</name>
    <dbReference type="NCBI Taxonomy" id="700015"/>
    <lineage>
        <taxon>Bacteria</taxon>
        <taxon>Bacillati</taxon>
        <taxon>Actinomycetota</taxon>
        <taxon>Coriobacteriia</taxon>
        <taxon>Coriobacteriales</taxon>
        <taxon>Coriobacteriaceae</taxon>
        <taxon>Coriobacterium</taxon>
    </lineage>
</organism>